<name>A0ACB7FML9_9ASCO</name>
<protein>
    <submittedName>
        <fullName evidence="1">Uncharacterized protein</fullName>
    </submittedName>
</protein>
<accession>A0ACB7FML9</accession>
<proteinExistence type="predicted"/>
<reference evidence="1" key="1">
    <citation type="submission" date="2020-12" db="EMBL/GenBank/DDBJ databases">
        <title>Draft Genome of Candida africana.</title>
        <authorList>
            <person name="Ayanbimpe G.M."/>
            <person name="Enweani I.B."/>
            <person name="Aguiyi J.C."/>
            <person name="Nnadi U.P."/>
            <person name="Izam Y."/>
            <person name="Ubani A."/>
            <person name="Ngene A.C."/>
        </authorList>
    </citation>
    <scope>NUCLEOTIDE SEQUENCE</scope>
    <source>
        <strain evidence="1">CEC4854</strain>
    </source>
</reference>
<comment type="caution">
    <text evidence="1">The sequence shown here is derived from an EMBL/GenBank/DDBJ whole genome shotgun (WGS) entry which is preliminary data.</text>
</comment>
<dbReference type="Proteomes" id="UP000742417">
    <property type="component" value="Unassembled WGS sequence"/>
</dbReference>
<sequence length="751" mass="85001">MVLKSTTAGNVSVYQVSGTNVSRSLPDWIDKKRKRALKHDLEYQNRIELIQDFEFSEASNKIKVTNDGQYCMATGTYKPQIHVYEFANLSLKFDRHTNVENIDFLILSNDWTKSVHLQCDRSIEFQTAGGLHYRTRIPKFGRCLTYNPINCDLIVGSSSDELYRLNLDQGRFLSPLKLDMTDGGNIDSGCNAVDINSMHGLISAGLDDGTVEFWDPRSKQRAGKLFVSDQLINSTNNTEQSSCGITSLAFRPQDALNFACGTSNGQTLLYDLRASEPYQIKDQGYGYDIKKIIWCQDSLKPEMILTSDKRIVKIWDHTNGKSFASMEPTVDINDICHIPQSGMFFMANEGMPMHTYYIPNLGPAPNWCSFLDNVTEELEEKPSDSIYSNFKFITRDEVVKLNLTHLIGSKVLRSYMHGFFINTELYDKVNLISNPNSIYDQRKREIANKINEERKSRILTSSNGNDLPTKIKVNKDLVNKLQTKFAENGTPDGNANGATDYVESIVNDDRFREMFENPDFEIDEESHEYKQLNPVKSTKDITTTAAANGSTNSRGRGLTAAEESDEERLNMKDSHHTGLDSDESDEESDSESEEQSEDEAKSAETRERVGKELNKIRQSKQKQQQQQDSKKFQNEMKILSQQSSSSSSSLANTEKASVSFGSQVNKLNKISKQNKNNNGISNAKDARLRRHARGEAELTFVPQKSKSTKLKFNNNHSDDEKLDSGKTKDSGRTKQRFEGRRIASKNKFRGM</sequence>
<evidence type="ECO:0000313" key="1">
    <source>
        <dbReference type="EMBL" id="KAG8202314.1"/>
    </source>
</evidence>
<evidence type="ECO:0000313" key="2">
    <source>
        <dbReference type="Proteomes" id="UP000742417"/>
    </source>
</evidence>
<dbReference type="EMBL" id="JAENJO010000007">
    <property type="protein sequence ID" value="KAG8202314.1"/>
    <property type="molecule type" value="Genomic_DNA"/>
</dbReference>
<feature type="non-terminal residue" evidence="1">
    <location>
        <position position="1"/>
    </location>
</feature>
<organism evidence="1 2">
    <name type="scientific">Candida africana</name>
    <dbReference type="NCBI Taxonomy" id="241526"/>
    <lineage>
        <taxon>Eukaryota</taxon>
        <taxon>Fungi</taxon>
        <taxon>Dikarya</taxon>
        <taxon>Ascomycota</taxon>
        <taxon>Saccharomycotina</taxon>
        <taxon>Pichiomycetes</taxon>
        <taxon>Debaryomycetaceae</taxon>
        <taxon>Candida/Lodderomyces clade</taxon>
        <taxon>Candida</taxon>
    </lineage>
</organism>
<gene>
    <name evidence="1" type="ORF">GWM34_02889</name>
</gene>
<keyword evidence="2" id="KW-1185">Reference proteome</keyword>